<evidence type="ECO:0000313" key="1">
    <source>
        <dbReference type="EMBL" id="PKA71368.1"/>
    </source>
</evidence>
<accession>A0ABX4Q3N4</accession>
<reference evidence="1 2" key="1">
    <citation type="submission" date="2017-11" db="EMBL/GenBank/DDBJ databases">
        <title>Genome sequencing of a diverse group of Pseudomonas species.</title>
        <authorList>
            <person name="Loper J."/>
        </authorList>
    </citation>
    <scope>NUCLEOTIDE SEQUENCE [LARGE SCALE GENOMIC DNA]</scope>
    <source>
        <strain evidence="1 2">LMG 25716</strain>
    </source>
</reference>
<dbReference type="RefSeq" id="WP_100847294.1">
    <property type="nucleotide sequence ID" value="NZ_PHHE01000001.1"/>
</dbReference>
<name>A0ABX4Q3N4_9PSED</name>
<dbReference type="Proteomes" id="UP000232455">
    <property type="component" value="Unassembled WGS sequence"/>
</dbReference>
<keyword evidence="2" id="KW-1185">Reference proteome</keyword>
<gene>
    <name evidence="1" type="ORF">ATI02_4346</name>
</gene>
<comment type="caution">
    <text evidence="1">The sequence shown here is derived from an EMBL/GenBank/DDBJ whole genome shotgun (WGS) entry which is preliminary data.</text>
</comment>
<proteinExistence type="predicted"/>
<protein>
    <recommendedName>
        <fullName evidence="3">Initiator Rep protein domain-containing protein</fullName>
    </recommendedName>
</protein>
<evidence type="ECO:0000313" key="2">
    <source>
        <dbReference type="Proteomes" id="UP000232455"/>
    </source>
</evidence>
<evidence type="ECO:0008006" key="3">
    <source>
        <dbReference type="Google" id="ProtNLM"/>
    </source>
</evidence>
<organism evidence="1 2">
    <name type="scientific">Pseudomonas baetica</name>
    <dbReference type="NCBI Taxonomy" id="674054"/>
    <lineage>
        <taxon>Bacteria</taxon>
        <taxon>Pseudomonadati</taxon>
        <taxon>Pseudomonadota</taxon>
        <taxon>Gammaproteobacteria</taxon>
        <taxon>Pseudomonadales</taxon>
        <taxon>Pseudomonadaceae</taxon>
        <taxon>Pseudomonas</taxon>
    </lineage>
</organism>
<dbReference type="EMBL" id="PHHE01000001">
    <property type="protein sequence ID" value="PKA71368.1"/>
    <property type="molecule type" value="Genomic_DNA"/>
</dbReference>
<sequence>MNIDMKENELSLAFREIYDNAKVRSGEALWSKALVLNVLFSPSSKLAEVLPAENDSENKLLEDAYGLKSVNSSRNAVAIVIEDEELVGTPYKKFVFYGYQLNTELHYQFTNYLVCAIQKTYFENFGSVNIDFKTVMSDLNLSSSNMPFFRKTFNEVLNRLFHSSTKIELRDGSVINDRFVYKYTVIGDDVFNIKFGDIFIDAVVKDTYSKKIDYAKRMLIKSGAARLLFDKIEMFAFNGTARVNVNTMFKLLSLDGQRDSKMKALKSALVALTDAGYVKSVEDVHRGKILVEKIITIDKAFNIKLLEATDRLGKPEVATIEASFTVPSIQALEAPVEPVIESVMENKDDVLAKQLADIEEFFRNEELKKTEAFVSTTSLDDRFSAFNKVPDFEQWKRASSEREGRFTSYSTPRKVWADDAQFNGFN</sequence>